<gene>
    <name evidence="5" type="primary">RvY_18104-1</name>
    <name evidence="5" type="synonym">RvY_18104.1</name>
    <name evidence="5" type="ORF">RvY_18104</name>
</gene>
<dbReference type="GO" id="GO:0032039">
    <property type="term" value="C:integrator complex"/>
    <property type="evidence" value="ECO:0007669"/>
    <property type="project" value="InterPro"/>
</dbReference>
<dbReference type="AlphaFoldDB" id="A0A1D1W4J1"/>
<dbReference type="InterPro" id="IPR029321">
    <property type="entry name" value="INTS2"/>
</dbReference>
<name>A0A1D1W4J1_RAMVA</name>
<dbReference type="OrthoDB" id="70899at2759"/>
<accession>A0A1D1W4J1</accession>
<dbReference type="Proteomes" id="UP000186922">
    <property type="component" value="Unassembled WGS sequence"/>
</dbReference>
<dbReference type="PANTHER" id="PTHR28608">
    <property type="entry name" value="INTEGRATOR COMPLEX SUBUNIT 2"/>
    <property type="match status" value="1"/>
</dbReference>
<dbReference type="Pfam" id="PF14750">
    <property type="entry name" value="INTS2"/>
    <property type="match status" value="1"/>
</dbReference>
<dbReference type="STRING" id="947166.A0A1D1W4J1"/>
<organism evidence="5 6">
    <name type="scientific">Ramazzottius varieornatus</name>
    <name type="common">Water bear</name>
    <name type="synonym">Tardigrade</name>
    <dbReference type="NCBI Taxonomy" id="947166"/>
    <lineage>
        <taxon>Eukaryota</taxon>
        <taxon>Metazoa</taxon>
        <taxon>Ecdysozoa</taxon>
        <taxon>Tardigrada</taxon>
        <taxon>Eutardigrada</taxon>
        <taxon>Parachela</taxon>
        <taxon>Hypsibioidea</taxon>
        <taxon>Ramazzottiidae</taxon>
        <taxon>Ramazzottius</taxon>
    </lineage>
</organism>
<comment type="caution">
    <text evidence="5">The sequence shown here is derived from an EMBL/GenBank/DDBJ whole genome shotgun (WGS) entry which is preliminary data.</text>
</comment>
<evidence type="ECO:0000256" key="1">
    <source>
        <dbReference type="ARBA" id="ARBA00004123"/>
    </source>
</evidence>
<dbReference type="EMBL" id="BDGG01000017">
    <property type="protein sequence ID" value="GAV08412.1"/>
    <property type="molecule type" value="Genomic_DNA"/>
</dbReference>
<evidence type="ECO:0000313" key="5">
    <source>
        <dbReference type="EMBL" id="GAV08412.1"/>
    </source>
</evidence>
<evidence type="ECO:0000256" key="2">
    <source>
        <dbReference type="ARBA" id="ARBA00006705"/>
    </source>
</evidence>
<dbReference type="PRINTS" id="PR02105">
    <property type="entry name" value="INTSUBUNIT2"/>
</dbReference>
<dbReference type="InterPro" id="IPR026236">
    <property type="entry name" value="Int2_metazoa"/>
</dbReference>
<evidence type="ECO:0000256" key="3">
    <source>
        <dbReference type="ARBA" id="ARBA00023242"/>
    </source>
</evidence>
<keyword evidence="3" id="KW-0539">Nucleus</keyword>
<comment type="subcellular location">
    <subcellularLocation>
        <location evidence="1">Nucleus</location>
    </subcellularLocation>
</comment>
<reference evidence="5 6" key="1">
    <citation type="journal article" date="2016" name="Nat. Commun.">
        <title>Extremotolerant tardigrade genome and improved radiotolerance of human cultured cells by tardigrade-unique protein.</title>
        <authorList>
            <person name="Hashimoto T."/>
            <person name="Horikawa D.D."/>
            <person name="Saito Y."/>
            <person name="Kuwahara H."/>
            <person name="Kozuka-Hata H."/>
            <person name="Shin-I T."/>
            <person name="Minakuchi Y."/>
            <person name="Ohishi K."/>
            <person name="Motoyama A."/>
            <person name="Aizu T."/>
            <person name="Enomoto A."/>
            <person name="Kondo K."/>
            <person name="Tanaka S."/>
            <person name="Hara Y."/>
            <person name="Koshikawa S."/>
            <person name="Sagara H."/>
            <person name="Miura T."/>
            <person name="Yokobori S."/>
            <person name="Miyagawa K."/>
            <person name="Suzuki Y."/>
            <person name="Kubo T."/>
            <person name="Oyama M."/>
            <person name="Kohara Y."/>
            <person name="Fujiyama A."/>
            <person name="Arakawa K."/>
            <person name="Katayama T."/>
            <person name="Toyoda A."/>
            <person name="Kunieda T."/>
        </authorList>
    </citation>
    <scope>NUCLEOTIDE SEQUENCE [LARGE SCALE GENOMIC DNA]</scope>
    <source>
        <strain evidence="5 6">YOKOZUNA-1</strain>
    </source>
</reference>
<evidence type="ECO:0000256" key="4">
    <source>
        <dbReference type="SAM" id="MobiDB-lite"/>
    </source>
</evidence>
<dbReference type="PANTHER" id="PTHR28608:SF1">
    <property type="entry name" value="INTEGRATOR COMPLEX SUBUNIT 2"/>
    <property type="match status" value="1"/>
</dbReference>
<dbReference type="GO" id="GO:0034472">
    <property type="term" value="P:snRNA 3'-end processing"/>
    <property type="evidence" value="ECO:0007669"/>
    <property type="project" value="TreeGrafter"/>
</dbReference>
<sequence>MASGSDIFHDVLLSYPSYSSSSVSAQSQLREQQLRALDLSSIRQDAIASIQAQKKLTAKEIAQENYLSLLLPEDTSNFGHVVGQRKSLNVSFCEEDMALRVRLVVRELIRLSTLHKHKQPLGSVSDSGASAPKGAAGRKGSGQWGWRIFPSDIFSSTSTIHLLSETVTFVSTELKDVISLEDVCLSILHTPHGLFLLRDVLARQPQHVLTVSTLLMNQCSGDDAADAASIFFSRVLLALCQSFAQYATEIQRILVSQQRFLCLLMATTLLCGQEKGTTDADVVSLFQKLLHSDDAGTNTAAGDFRSKCLVNCSRTPVFAACRAQLLVHACRLLPSTAATTSPTSPQPDEPPSSEAHLAAVISLLNIYIHLRETSTQLQLTAEEYRLIRRLLMCRPQQLSVLSNQYIILTLCAFTLLPDLFADHMAEVEFIDWVKWQLAVDVQALDLVIPEGGTHLEIFLLLASHLRAAHYKDVSLILNEHLGLKIALKANQVVRLRNLLNNEVFKEEALLRHTLRVPPTQNLTSSLTGALPINCIHSLLQNRNYNVAYSQQIKEWILTQVRKCSVPLHPAMLQVLALQIERTLPTIRRSSGESMAEEYVSLQKPFSAEEICGVLYGIDPVPSKRAIRLLRPADLFRQLAARHDDAASHCPSILMVYYLLAFKVFYQQHLKTFLTSKSDIGSYGLDVMEKIPFQYYLSLAERYSTLYDPLHDILNRLMVQVLPQMRTLNQAGEALLNEAALVGSYMPLRLDKLQELTEEDLEELSVEDMARFLDVLCTCPPSSLTLLLDVFVRLLPRISSLAEELPSSTSEAFEKVWMQLANIEANTLLLATARSFLALNGHKDGQNLTFDNLCLEPLHILRCHPLVFRKAFLTRILLRTFAFFLRASDKYLSEELERAELELVMKQGLDKGEMGREEQKRTMFMLQESLAIQILVEHCLPLTTDKATAPLDDSSAFQLPQDLSSSQKAICGYIHHAILNNATLAKLVVFQSFPIAAVAVIVAGVESLHICFDYLHEALALPSLSKKLFVLELTSCLCLRFRLTRSLAIARLAIDVIATILTAFPAQLRQLSIVQTAARCLARFANAFPPLRADCLQLLHQILTAHQAQLHCLTAVGKTKLLAHTVFSAAPNGNNGSQTELLLRQAITCASGHTPLMDRR</sequence>
<keyword evidence="6" id="KW-1185">Reference proteome</keyword>
<evidence type="ECO:0008006" key="7">
    <source>
        <dbReference type="Google" id="ProtNLM"/>
    </source>
</evidence>
<protein>
    <recommendedName>
        <fullName evidence="7">Integrator complex subunit 2</fullName>
    </recommendedName>
</protein>
<evidence type="ECO:0000313" key="6">
    <source>
        <dbReference type="Proteomes" id="UP000186922"/>
    </source>
</evidence>
<comment type="similarity">
    <text evidence="2">Belongs to the Integrator subunit 2 family.</text>
</comment>
<proteinExistence type="inferred from homology"/>
<feature type="region of interest" description="Disordered" evidence="4">
    <location>
        <begin position="119"/>
        <end position="140"/>
    </location>
</feature>